<evidence type="ECO:0000256" key="9">
    <source>
        <dbReference type="ARBA" id="ARBA00023237"/>
    </source>
</evidence>
<dbReference type="Pfam" id="PF07715">
    <property type="entry name" value="Plug"/>
    <property type="match status" value="1"/>
</dbReference>
<evidence type="ECO:0000256" key="8">
    <source>
        <dbReference type="ARBA" id="ARBA00023170"/>
    </source>
</evidence>
<evidence type="ECO:0000256" key="10">
    <source>
        <dbReference type="PROSITE-ProRule" id="PRU01360"/>
    </source>
</evidence>
<protein>
    <submittedName>
        <fullName evidence="14">Iron complex outermembrane receptor protein</fullName>
    </submittedName>
</protein>
<dbReference type="EMBL" id="QLSV01000011">
    <property type="protein sequence ID" value="RAR47142.1"/>
    <property type="molecule type" value="Genomic_DNA"/>
</dbReference>
<evidence type="ECO:0000313" key="15">
    <source>
        <dbReference type="Proteomes" id="UP000249518"/>
    </source>
</evidence>
<evidence type="ECO:0000256" key="3">
    <source>
        <dbReference type="ARBA" id="ARBA00022452"/>
    </source>
</evidence>
<dbReference type="InterPro" id="IPR039426">
    <property type="entry name" value="TonB-dep_rcpt-like"/>
</dbReference>
<evidence type="ECO:0000256" key="2">
    <source>
        <dbReference type="ARBA" id="ARBA00022448"/>
    </source>
</evidence>
<dbReference type="GO" id="GO:0015344">
    <property type="term" value="F:siderophore uptake transmembrane transporter activity"/>
    <property type="evidence" value="ECO:0007669"/>
    <property type="project" value="TreeGrafter"/>
</dbReference>
<evidence type="ECO:0000256" key="6">
    <source>
        <dbReference type="ARBA" id="ARBA00023077"/>
    </source>
</evidence>
<dbReference type="Gene3D" id="2.40.170.20">
    <property type="entry name" value="TonB-dependent receptor, beta-barrel domain"/>
    <property type="match status" value="1"/>
</dbReference>
<evidence type="ECO:0000256" key="5">
    <source>
        <dbReference type="ARBA" id="ARBA00022729"/>
    </source>
</evidence>
<dbReference type="GO" id="GO:0044718">
    <property type="term" value="P:siderophore transmembrane transport"/>
    <property type="evidence" value="ECO:0007669"/>
    <property type="project" value="TreeGrafter"/>
</dbReference>
<dbReference type="GO" id="GO:0009279">
    <property type="term" value="C:cell outer membrane"/>
    <property type="evidence" value="ECO:0007669"/>
    <property type="project" value="UniProtKB-SubCell"/>
</dbReference>
<reference evidence="14 15" key="1">
    <citation type="submission" date="2018-06" db="EMBL/GenBank/DDBJ databases">
        <title>Genomic Encyclopedia of Type Strains, Phase III (KMG-III): the genomes of soil and plant-associated and newly described type strains.</title>
        <authorList>
            <person name="Whitman W."/>
        </authorList>
    </citation>
    <scope>NUCLEOTIDE SEQUENCE [LARGE SCALE GENOMIC DNA]</scope>
    <source>
        <strain evidence="14 15">CGMCC 1.12504</strain>
    </source>
</reference>
<keyword evidence="6 11" id="KW-0798">TonB box</keyword>
<dbReference type="Pfam" id="PF00593">
    <property type="entry name" value="TonB_dep_Rec_b-barrel"/>
    <property type="match status" value="1"/>
</dbReference>
<gene>
    <name evidence="14" type="ORF">B0I10_11152</name>
</gene>
<sequence>MTMTWKFLFCGVALLLFQLVLGQNDSMVQLNEVVVSDAKLQKFSNAQQIRVLNDSVLQKNRGSFTNLLLFNSPIYFKENGAGMVSSPSFRGTTAQQTAVIWNGININSQLNGQTDFNTINAADFNSIGIRSGGGSVLYGSGAVGGSIHLTNLLAFNAKTKHQLRANYGSFNSLGLNYGLEGGSEKWAYQASSSRNSSDNDYEYIGRKQKNENGNFYNQSLNFSSGYKINENNFLKFYSHWFDSERYFSGTITVLSKNKYQDFNSRNMLEWVNFNNRLTTKVKLAYLTESYRYFENKDADFYTFGKVKTFLGRYETSYKITEKKEILAVFEVSRNDGEGSDILPKKRTIGSGSIIWKHQLTDKFDYELGVRNEISDRYESPLLFSAGTRLNVTDFYTIKLNASKNYRIPTYNDLYWQGSGNPDLKPEHAIQAEIGQEFNYQNTKLSFIGFYSKLRDMLRWIPNSSGLWQPQNTDKVTIYGLEAVLENKLNFGNHHFALNASYAYTISKRDDLEKQLIYVPIHKANGSVSYSYQKLTAYFQTLLNGEVFTSSDNFYRLDSYNYSNIGADYDFGKTTTYRLGFQVLNLENTNYQNVASRPMPGRHFQVYLTLNL</sequence>
<comment type="caution">
    <text evidence="14">The sequence shown here is derived from an EMBL/GenBank/DDBJ whole genome shotgun (WGS) entry which is preliminary data.</text>
</comment>
<dbReference type="Proteomes" id="UP000249518">
    <property type="component" value="Unassembled WGS sequence"/>
</dbReference>
<evidence type="ECO:0000256" key="4">
    <source>
        <dbReference type="ARBA" id="ARBA00022692"/>
    </source>
</evidence>
<feature type="domain" description="TonB-dependent receptor plug" evidence="13">
    <location>
        <begin position="44"/>
        <end position="145"/>
    </location>
</feature>
<proteinExistence type="inferred from homology"/>
<accession>A0A328WLD0</accession>
<evidence type="ECO:0000256" key="11">
    <source>
        <dbReference type="RuleBase" id="RU003357"/>
    </source>
</evidence>
<dbReference type="InterPro" id="IPR012910">
    <property type="entry name" value="Plug_dom"/>
</dbReference>
<dbReference type="InterPro" id="IPR000531">
    <property type="entry name" value="Beta-barrel_TonB"/>
</dbReference>
<keyword evidence="5" id="KW-0732">Signal</keyword>
<evidence type="ECO:0000313" key="14">
    <source>
        <dbReference type="EMBL" id="RAR47142.1"/>
    </source>
</evidence>
<keyword evidence="8 14" id="KW-0675">Receptor</keyword>
<evidence type="ECO:0000259" key="13">
    <source>
        <dbReference type="Pfam" id="PF07715"/>
    </source>
</evidence>
<keyword evidence="4 10" id="KW-0812">Transmembrane</keyword>
<name>A0A328WLD0_9FLAO</name>
<dbReference type="Gene3D" id="2.170.130.10">
    <property type="entry name" value="TonB-dependent receptor, plug domain"/>
    <property type="match status" value="1"/>
</dbReference>
<dbReference type="AlphaFoldDB" id="A0A328WLD0"/>
<feature type="domain" description="TonB-dependent receptor-like beta-barrel" evidence="12">
    <location>
        <begin position="167"/>
        <end position="585"/>
    </location>
</feature>
<organism evidence="14 15">
    <name type="scientific">Flavobacterium lacus</name>
    <dbReference type="NCBI Taxonomy" id="1353778"/>
    <lineage>
        <taxon>Bacteria</taxon>
        <taxon>Pseudomonadati</taxon>
        <taxon>Bacteroidota</taxon>
        <taxon>Flavobacteriia</taxon>
        <taxon>Flavobacteriales</taxon>
        <taxon>Flavobacteriaceae</taxon>
        <taxon>Flavobacterium</taxon>
    </lineage>
</organism>
<evidence type="ECO:0000259" key="12">
    <source>
        <dbReference type="Pfam" id="PF00593"/>
    </source>
</evidence>
<dbReference type="InterPro" id="IPR036942">
    <property type="entry name" value="Beta-barrel_TonB_sf"/>
</dbReference>
<dbReference type="InterPro" id="IPR037066">
    <property type="entry name" value="Plug_dom_sf"/>
</dbReference>
<dbReference type="PANTHER" id="PTHR30069">
    <property type="entry name" value="TONB-DEPENDENT OUTER MEMBRANE RECEPTOR"/>
    <property type="match status" value="1"/>
</dbReference>
<comment type="similarity">
    <text evidence="10 11">Belongs to the TonB-dependent receptor family.</text>
</comment>
<keyword evidence="3 10" id="KW-1134">Transmembrane beta strand</keyword>
<keyword evidence="15" id="KW-1185">Reference proteome</keyword>
<evidence type="ECO:0000256" key="1">
    <source>
        <dbReference type="ARBA" id="ARBA00004571"/>
    </source>
</evidence>
<keyword evidence="2 10" id="KW-0813">Transport</keyword>
<keyword evidence="9 10" id="KW-0998">Cell outer membrane</keyword>
<evidence type="ECO:0000256" key="7">
    <source>
        <dbReference type="ARBA" id="ARBA00023136"/>
    </source>
</evidence>
<dbReference type="PROSITE" id="PS52016">
    <property type="entry name" value="TONB_DEPENDENT_REC_3"/>
    <property type="match status" value="1"/>
</dbReference>
<keyword evidence="7 10" id="KW-0472">Membrane</keyword>
<dbReference type="SUPFAM" id="SSF56935">
    <property type="entry name" value="Porins"/>
    <property type="match status" value="1"/>
</dbReference>
<dbReference type="PANTHER" id="PTHR30069:SF29">
    <property type="entry name" value="HEMOGLOBIN AND HEMOGLOBIN-HAPTOGLOBIN-BINDING PROTEIN 1-RELATED"/>
    <property type="match status" value="1"/>
</dbReference>
<comment type="subcellular location">
    <subcellularLocation>
        <location evidence="1 10">Cell outer membrane</location>
        <topology evidence="1 10">Multi-pass membrane protein</topology>
    </subcellularLocation>
</comment>